<feature type="compositionally biased region" description="Low complexity" evidence="5">
    <location>
        <begin position="463"/>
        <end position="491"/>
    </location>
</feature>
<dbReference type="PANTHER" id="PTHR47792:SF1">
    <property type="entry name" value="PROTEIN SOK2-RELATED"/>
    <property type="match status" value="1"/>
</dbReference>
<feature type="compositionally biased region" description="Basic and acidic residues" evidence="5">
    <location>
        <begin position="575"/>
        <end position="590"/>
    </location>
</feature>
<feature type="domain" description="HTH APSES-type" evidence="7">
    <location>
        <begin position="262"/>
        <end position="368"/>
    </location>
</feature>
<evidence type="ECO:0000256" key="3">
    <source>
        <dbReference type="ARBA" id="ARBA00023125"/>
    </source>
</evidence>
<proteinExistence type="inferred from homology"/>
<reference evidence="8 9" key="1">
    <citation type="submission" date="2018-07" db="EMBL/GenBank/DDBJ databases">
        <title>Draft Genome Assemblies for Five Robust Yarrowia lipolytica Strains Exhibiting High Lipid Production and Pentose Sugar Utilization and Sugar Alcohol Secretion from Undetoxified Lignocellulosic Biomass Hydrolysates.</title>
        <authorList>
            <consortium name="DOE Joint Genome Institute"/>
            <person name="Walker C."/>
            <person name="Ryu S."/>
            <person name="Na H."/>
            <person name="Zane M."/>
            <person name="LaButti K."/>
            <person name="Lipzen A."/>
            <person name="Haridas S."/>
            <person name="Barry K."/>
            <person name="Grigoriev I.V."/>
            <person name="Quarterman J."/>
            <person name="Slininger P."/>
            <person name="Dien B."/>
            <person name="Trinh C.T."/>
        </authorList>
    </citation>
    <scope>NUCLEOTIDE SEQUENCE [LARGE SCALE GENOMIC DNA]</scope>
    <source>
        <strain evidence="8 9">YB392</strain>
    </source>
</reference>
<organism evidence="8 9">
    <name type="scientific">Yarrowia lipolytica</name>
    <name type="common">Candida lipolytica</name>
    <dbReference type="NCBI Taxonomy" id="4952"/>
    <lineage>
        <taxon>Eukaryota</taxon>
        <taxon>Fungi</taxon>
        <taxon>Dikarya</taxon>
        <taxon>Ascomycota</taxon>
        <taxon>Saccharomycotina</taxon>
        <taxon>Dipodascomycetes</taxon>
        <taxon>Dipodascales</taxon>
        <taxon>Dipodascales incertae sedis</taxon>
        <taxon>Yarrowia</taxon>
    </lineage>
</organism>
<accession>A0A371C7I5</accession>
<dbReference type="InterPro" id="IPR018004">
    <property type="entry name" value="KilA/APSES_HTH"/>
</dbReference>
<feature type="compositionally biased region" description="Low complexity" evidence="5">
    <location>
        <begin position="47"/>
        <end position="74"/>
    </location>
</feature>
<protein>
    <recommendedName>
        <fullName evidence="7">HTH APSES-type domain-containing protein</fullName>
    </recommendedName>
</protein>
<dbReference type="VEuPathDB" id="FungiDB:YALI1_D01890g"/>
<dbReference type="SUPFAM" id="SSF54616">
    <property type="entry name" value="DNA-binding domain of Mlu1-box binding protein MBP1"/>
    <property type="match status" value="1"/>
</dbReference>
<keyword evidence="3" id="KW-0238">DNA-binding</keyword>
<dbReference type="PANTHER" id="PTHR47792">
    <property type="entry name" value="PROTEIN SOK2-RELATED"/>
    <property type="match status" value="1"/>
</dbReference>
<dbReference type="GO" id="GO:0003700">
    <property type="term" value="F:DNA-binding transcription factor activity"/>
    <property type="evidence" value="ECO:0007669"/>
    <property type="project" value="TreeGrafter"/>
</dbReference>
<gene>
    <name evidence="8" type="ORF">B0I71DRAFT_117832</name>
</gene>
<dbReference type="AlphaFoldDB" id="A0A371C7I5"/>
<dbReference type="InterPro" id="IPR003163">
    <property type="entry name" value="Tscrpt_reg_HTH_APSES-type"/>
</dbReference>
<dbReference type="Gene3D" id="3.10.260.10">
    <property type="entry name" value="Transcription regulator HTH, APSES-type DNA-binding domain"/>
    <property type="match status" value="1"/>
</dbReference>
<comment type="similarity">
    <text evidence="1">Belongs to the EFG1/PHD1/stuA family.</text>
</comment>
<evidence type="ECO:0000256" key="6">
    <source>
        <dbReference type="SAM" id="SignalP"/>
    </source>
</evidence>
<feature type="compositionally biased region" description="Low complexity" evidence="5">
    <location>
        <begin position="390"/>
        <end position="439"/>
    </location>
</feature>
<sequence>MALVWCGVLSAVTHSHFCAFRACACNKAMNGSSLGYYSSDYSSVRGNTNASDTNDSSNKNVSTASTAFSSTSSPTPNPLPPPHPSNNPNLNNPNRSFAAEQHASASHISNSSFPSAAGYPTSASYSSTQNSNTSNSNTSSNMYPYSQQPQYSSYYGNASHQYPGYQQANPSGSPQATASPQQHAPGGQPGGANTHLMYQQPMYGYSQPHVPASSQSGGSAPYGISSQLAGAVLAAAALPGGPLPITITDPTGQNPPPGVKPKVTTTSWEDEGTLCFQVEARGICVARREDNDMINGTKLLNVAGMTRGRRDGILKGEKLRHVVKAGAMHLKGVWIPYDRALEFANKEKIIDLLFPLFVRDIKSVLYHPANYARTVQPMTSVDVKREEDGVAGQQQQQQGQQQQGQVQPGQQPGQQQQQPGQQPGVQQQQQGGAQQQPPASYRSHHLDHLQSVERSTSTPPPASQSSYYYQHSSTSDGFESPGPSSFSTPGSRINTPSTAEYYQQGNPAYKAAPTSASVSNPPASSSAQSTPQAQPAQPPQANGAVNGQANGKGYSNYMPQIYQSQTASPAASEPQAKEEEKVSLPSMHHE</sequence>
<feature type="region of interest" description="Disordered" evidence="5">
    <location>
        <begin position="117"/>
        <end position="196"/>
    </location>
</feature>
<dbReference type="GO" id="GO:0005634">
    <property type="term" value="C:nucleus"/>
    <property type="evidence" value="ECO:0007669"/>
    <property type="project" value="TreeGrafter"/>
</dbReference>
<evidence type="ECO:0000256" key="1">
    <source>
        <dbReference type="ARBA" id="ARBA00007247"/>
    </source>
</evidence>
<dbReference type="FunFam" id="3.10.260.10:FF:000010">
    <property type="entry name" value="Mycelial growth factor-1"/>
    <property type="match status" value="1"/>
</dbReference>
<feature type="compositionally biased region" description="Pro residues" evidence="5">
    <location>
        <begin position="75"/>
        <end position="85"/>
    </location>
</feature>
<keyword evidence="6" id="KW-0732">Signal</keyword>
<dbReference type="Proteomes" id="UP000256601">
    <property type="component" value="Unassembled WGS sequence"/>
</dbReference>
<evidence type="ECO:0000259" key="7">
    <source>
        <dbReference type="PROSITE" id="PS51299"/>
    </source>
</evidence>
<dbReference type="Pfam" id="PF04383">
    <property type="entry name" value="KilA-N"/>
    <property type="match status" value="1"/>
</dbReference>
<evidence type="ECO:0000313" key="8">
    <source>
        <dbReference type="EMBL" id="RDW26278.1"/>
    </source>
</evidence>
<name>A0A371C7I5_YARLL</name>
<dbReference type="GO" id="GO:0045944">
    <property type="term" value="P:positive regulation of transcription by RNA polymerase II"/>
    <property type="evidence" value="ECO:0007669"/>
    <property type="project" value="TreeGrafter"/>
</dbReference>
<dbReference type="EMBL" id="KZ858982">
    <property type="protein sequence ID" value="RDW26278.1"/>
    <property type="molecule type" value="Genomic_DNA"/>
</dbReference>
<evidence type="ECO:0000256" key="5">
    <source>
        <dbReference type="SAM" id="MobiDB-lite"/>
    </source>
</evidence>
<dbReference type="VEuPathDB" id="FungiDB:YALI0_D01573g"/>
<evidence type="ECO:0000313" key="9">
    <source>
        <dbReference type="Proteomes" id="UP000256601"/>
    </source>
</evidence>
<dbReference type="GO" id="GO:0043565">
    <property type="term" value="F:sequence-specific DNA binding"/>
    <property type="evidence" value="ECO:0007669"/>
    <property type="project" value="TreeGrafter"/>
</dbReference>
<feature type="region of interest" description="Disordered" evidence="5">
    <location>
        <begin position="384"/>
        <end position="590"/>
    </location>
</feature>
<keyword evidence="2" id="KW-0805">Transcription regulation</keyword>
<feature type="signal peptide" evidence="6">
    <location>
        <begin position="1"/>
        <end position="15"/>
    </location>
</feature>
<keyword evidence="4" id="KW-0804">Transcription</keyword>
<feature type="compositionally biased region" description="Low complexity" evidence="5">
    <location>
        <begin position="121"/>
        <end position="155"/>
    </location>
</feature>
<feature type="region of interest" description="Disordered" evidence="5">
    <location>
        <begin position="47"/>
        <end position="95"/>
    </location>
</feature>
<evidence type="ECO:0000256" key="4">
    <source>
        <dbReference type="ARBA" id="ARBA00023163"/>
    </source>
</evidence>
<feature type="compositionally biased region" description="Polar residues" evidence="5">
    <location>
        <begin position="557"/>
        <end position="569"/>
    </location>
</feature>
<feature type="compositionally biased region" description="Polar residues" evidence="5">
    <location>
        <begin position="156"/>
        <end position="177"/>
    </location>
</feature>
<feature type="compositionally biased region" description="Low complexity" evidence="5">
    <location>
        <begin position="511"/>
        <end position="542"/>
    </location>
</feature>
<dbReference type="PROSITE" id="PS51299">
    <property type="entry name" value="HTH_APSES"/>
    <property type="match status" value="1"/>
</dbReference>
<dbReference type="InterPro" id="IPR029790">
    <property type="entry name" value="EFG1/Phd1/StuA"/>
</dbReference>
<evidence type="ECO:0000256" key="2">
    <source>
        <dbReference type="ARBA" id="ARBA00023015"/>
    </source>
</evidence>
<dbReference type="SMART" id="SM01252">
    <property type="entry name" value="KilA-N"/>
    <property type="match status" value="1"/>
</dbReference>
<feature type="chain" id="PRO_5016918335" description="HTH APSES-type domain-containing protein" evidence="6">
    <location>
        <begin position="16"/>
        <end position="590"/>
    </location>
</feature>
<dbReference type="InterPro" id="IPR036887">
    <property type="entry name" value="HTH_APSES_sf"/>
</dbReference>
<feature type="compositionally biased region" description="Polar residues" evidence="5">
    <location>
        <begin position="492"/>
        <end position="506"/>
    </location>
</feature>